<sequence>MVNGAADPLLCDLIARCNIVPFTAPGVIAFETHNETKILDLLRYAHQQHHAIVDAFRGNDALRAEMLFREHATTQEVSMAMRTPPHQPAPKTTRTRN</sequence>
<keyword evidence="2" id="KW-0238">DNA-binding</keyword>
<reference evidence="5" key="1">
    <citation type="submission" date="2018-07" db="EMBL/GenBank/DDBJ databases">
        <title>Complete genome sequence of Sphingomonas bisphenolicum strain AO1, a bisphenol A degradative bacterium isolated from Japanese farm field.</title>
        <authorList>
            <person name="Murakami M."/>
            <person name="Koh M."/>
            <person name="Koba S."/>
            <person name="Matsumura Y."/>
        </authorList>
    </citation>
    <scope>NUCLEOTIDE SEQUENCE</scope>
    <source>
        <strain evidence="5">AO1</strain>
    </source>
</reference>
<evidence type="ECO:0000256" key="1">
    <source>
        <dbReference type="ARBA" id="ARBA00023015"/>
    </source>
</evidence>
<dbReference type="SUPFAM" id="SSF48008">
    <property type="entry name" value="GntR ligand-binding domain-like"/>
    <property type="match status" value="1"/>
</dbReference>
<keyword evidence="1" id="KW-0805">Transcription regulation</keyword>
<proteinExistence type="predicted"/>
<keyword evidence="6" id="KW-1185">Reference proteome</keyword>
<evidence type="ECO:0000313" key="6">
    <source>
        <dbReference type="Proteomes" id="UP001059971"/>
    </source>
</evidence>
<evidence type="ECO:0000313" key="5">
    <source>
        <dbReference type="EMBL" id="BBF72021.1"/>
    </source>
</evidence>
<protein>
    <recommendedName>
        <fullName evidence="7">GntR C-terminal domain-containing protein</fullName>
    </recommendedName>
</protein>
<dbReference type="EMBL" id="AP018818">
    <property type="protein sequence ID" value="BBF72021.1"/>
    <property type="molecule type" value="Genomic_DNA"/>
</dbReference>
<evidence type="ECO:0000256" key="4">
    <source>
        <dbReference type="SAM" id="MobiDB-lite"/>
    </source>
</evidence>
<gene>
    <name evidence="5" type="ORF">SBA_ch2_5540</name>
</gene>
<evidence type="ECO:0008006" key="7">
    <source>
        <dbReference type="Google" id="ProtNLM"/>
    </source>
</evidence>
<accession>A0ABN5WI70</accession>
<keyword evidence="3" id="KW-0804">Transcription</keyword>
<evidence type="ECO:0000256" key="2">
    <source>
        <dbReference type="ARBA" id="ARBA00023125"/>
    </source>
</evidence>
<name>A0ABN5WI70_9SPHN</name>
<evidence type="ECO:0000256" key="3">
    <source>
        <dbReference type="ARBA" id="ARBA00023163"/>
    </source>
</evidence>
<dbReference type="InterPro" id="IPR008920">
    <property type="entry name" value="TF_FadR/GntR_C"/>
</dbReference>
<dbReference type="Proteomes" id="UP001059971">
    <property type="component" value="Chromosome 2"/>
</dbReference>
<dbReference type="Gene3D" id="1.20.120.530">
    <property type="entry name" value="GntR ligand-binding domain-like"/>
    <property type="match status" value="1"/>
</dbReference>
<feature type="region of interest" description="Disordered" evidence="4">
    <location>
        <begin position="74"/>
        <end position="97"/>
    </location>
</feature>
<organism evidence="5 6">
    <name type="scientific">Sphingomonas bisphenolicum</name>
    <dbReference type="NCBI Taxonomy" id="296544"/>
    <lineage>
        <taxon>Bacteria</taxon>
        <taxon>Pseudomonadati</taxon>
        <taxon>Pseudomonadota</taxon>
        <taxon>Alphaproteobacteria</taxon>
        <taxon>Sphingomonadales</taxon>
        <taxon>Sphingomonadaceae</taxon>
        <taxon>Sphingomonas</taxon>
    </lineage>
</organism>